<evidence type="ECO:0000259" key="5">
    <source>
        <dbReference type="Pfam" id="PF22435"/>
    </source>
</evidence>
<dbReference type="Pfam" id="PF22435">
    <property type="entry name" value="MRM3-like_sub_bind"/>
    <property type="match status" value="1"/>
</dbReference>
<dbReference type="RefSeq" id="WP_379658409.1">
    <property type="nucleotide sequence ID" value="NZ_JBHTIV010000013.1"/>
</dbReference>
<sequence length="263" mass="29088">MRKHITSISNPLVKHLLLLQKKSKLRKSENEFIIEGVQELNYAIEAKYTLKQVLVCNDVFENNIQLDDLDCEVIDISQDVFEKIAYRSSTGGVIAIAETKNLSLKDLNFKTKSPLILIAEAPEKPGNIGALLRTCDAANLDAVIIANPKTDLYNPNIIRSSVGTVFTNSIATGSTSEIIDYLTKNSIYIFAAALQDSSSYLKEDFTKATAIVVGTEDEGLSESWRSQAHKIIKIPMEGKVDSLNVSVSASILIFEAKRQRLNH</sequence>
<keyword evidence="3" id="KW-0808">Transferase</keyword>
<evidence type="ECO:0000259" key="4">
    <source>
        <dbReference type="Pfam" id="PF00588"/>
    </source>
</evidence>
<dbReference type="InterPro" id="IPR029028">
    <property type="entry name" value="Alpha/beta_knot_MTases"/>
</dbReference>
<comment type="caution">
    <text evidence="6">The sequence shown here is derived from an EMBL/GenBank/DDBJ whole genome shotgun (WGS) entry which is preliminary data.</text>
</comment>
<dbReference type="InterPro" id="IPR029026">
    <property type="entry name" value="tRNA_m1G_MTases_N"/>
</dbReference>
<dbReference type="Gene3D" id="3.30.1330.30">
    <property type="match status" value="1"/>
</dbReference>
<evidence type="ECO:0000256" key="2">
    <source>
        <dbReference type="ARBA" id="ARBA00022603"/>
    </source>
</evidence>
<dbReference type="GO" id="GO:0008168">
    <property type="term" value="F:methyltransferase activity"/>
    <property type="evidence" value="ECO:0007669"/>
    <property type="project" value="UniProtKB-KW"/>
</dbReference>
<dbReference type="InterPro" id="IPR029064">
    <property type="entry name" value="Ribosomal_eL30-like_sf"/>
</dbReference>
<dbReference type="PANTHER" id="PTHR43191:SF2">
    <property type="entry name" value="RRNA METHYLTRANSFERASE 3, MITOCHONDRIAL"/>
    <property type="match status" value="1"/>
</dbReference>
<evidence type="ECO:0000256" key="3">
    <source>
        <dbReference type="ARBA" id="ARBA00022679"/>
    </source>
</evidence>
<dbReference type="Pfam" id="PF00588">
    <property type="entry name" value="SpoU_methylase"/>
    <property type="match status" value="1"/>
</dbReference>
<evidence type="ECO:0000313" key="7">
    <source>
        <dbReference type="Proteomes" id="UP001597049"/>
    </source>
</evidence>
<dbReference type="GO" id="GO:0032259">
    <property type="term" value="P:methylation"/>
    <property type="evidence" value="ECO:0007669"/>
    <property type="project" value="UniProtKB-KW"/>
</dbReference>
<keyword evidence="7" id="KW-1185">Reference proteome</keyword>
<organism evidence="6 7">
    <name type="scientific">Psychroflexus salinarum</name>
    <dbReference type="NCBI Taxonomy" id="546024"/>
    <lineage>
        <taxon>Bacteria</taxon>
        <taxon>Pseudomonadati</taxon>
        <taxon>Bacteroidota</taxon>
        <taxon>Flavobacteriia</taxon>
        <taxon>Flavobacteriales</taxon>
        <taxon>Flavobacteriaceae</taxon>
        <taxon>Psychroflexus</taxon>
    </lineage>
</organism>
<dbReference type="SUPFAM" id="SSF55315">
    <property type="entry name" value="L30e-like"/>
    <property type="match status" value="1"/>
</dbReference>
<comment type="similarity">
    <text evidence="1">Belongs to the class IV-like SAM-binding methyltransferase superfamily. RNA methyltransferase TrmH family.</text>
</comment>
<dbReference type="InterPro" id="IPR051259">
    <property type="entry name" value="rRNA_Methyltransferase"/>
</dbReference>
<feature type="domain" description="tRNA/rRNA methyltransferase SpoU type" evidence="4">
    <location>
        <begin position="115"/>
        <end position="253"/>
    </location>
</feature>
<name>A0ABW3GX23_9FLAO</name>
<dbReference type="Proteomes" id="UP001597049">
    <property type="component" value="Unassembled WGS sequence"/>
</dbReference>
<protein>
    <submittedName>
        <fullName evidence="6">TrmH family RNA methyltransferase</fullName>
    </submittedName>
</protein>
<proteinExistence type="inferred from homology"/>
<keyword evidence="2 6" id="KW-0489">Methyltransferase</keyword>
<dbReference type="SUPFAM" id="SSF75217">
    <property type="entry name" value="alpha/beta knot"/>
    <property type="match status" value="1"/>
</dbReference>
<dbReference type="InterPro" id="IPR053888">
    <property type="entry name" value="MRM3-like_sub_bind"/>
</dbReference>
<feature type="domain" description="MRM3-like substrate binding" evidence="5">
    <location>
        <begin position="10"/>
        <end position="95"/>
    </location>
</feature>
<evidence type="ECO:0000313" key="6">
    <source>
        <dbReference type="EMBL" id="MFD0933104.1"/>
    </source>
</evidence>
<gene>
    <name evidence="6" type="ORF">ACFQ0R_10895</name>
</gene>
<dbReference type="CDD" id="cd18104">
    <property type="entry name" value="SpoU-like_RNA-MTase"/>
    <property type="match status" value="1"/>
</dbReference>
<dbReference type="EMBL" id="JBHTIV010000013">
    <property type="protein sequence ID" value="MFD0933104.1"/>
    <property type="molecule type" value="Genomic_DNA"/>
</dbReference>
<dbReference type="Gene3D" id="3.40.1280.10">
    <property type="match status" value="1"/>
</dbReference>
<reference evidence="7" key="1">
    <citation type="journal article" date="2019" name="Int. J. Syst. Evol. Microbiol.">
        <title>The Global Catalogue of Microorganisms (GCM) 10K type strain sequencing project: providing services to taxonomists for standard genome sequencing and annotation.</title>
        <authorList>
            <consortium name="The Broad Institute Genomics Platform"/>
            <consortium name="The Broad Institute Genome Sequencing Center for Infectious Disease"/>
            <person name="Wu L."/>
            <person name="Ma J."/>
        </authorList>
    </citation>
    <scope>NUCLEOTIDE SEQUENCE [LARGE SCALE GENOMIC DNA]</scope>
    <source>
        <strain evidence="7">CCUG 56752</strain>
    </source>
</reference>
<dbReference type="InterPro" id="IPR001537">
    <property type="entry name" value="SpoU_MeTrfase"/>
</dbReference>
<dbReference type="PANTHER" id="PTHR43191">
    <property type="entry name" value="RRNA METHYLTRANSFERASE 3"/>
    <property type="match status" value="1"/>
</dbReference>
<evidence type="ECO:0000256" key="1">
    <source>
        <dbReference type="ARBA" id="ARBA00007228"/>
    </source>
</evidence>
<accession>A0ABW3GX23</accession>